<organism evidence="2 3">
    <name type="scientific">Candidatus Methylobacter titanis</name>
    <dbReference type="NCBI Taxonomy" id="3053457"/>
    <lineage>
        <taxon>Bacteria</taxon>
        <taxon>Pseudomonadati</taxon>
        <taxon>Pseudomonadota</taxon>
        <taxon>Gammaproteobacteria</taxon>
        <taxon>Methylococcales</taxon>
        <taxon>Methylococcaceae</taxon>
        <taxon>Methylobacter</taxon>
    </lineage>
</organism>
<dbReference type="Proteomes" id="UP001160519">
    <property type="component" value="Unassembled WGS sequence"/>
</dbReference>
<evidence type="ECO:0000313" key="3">
    <source>
        <dbReference type="Proteomes" id="UP001160519"/>
    </source>
</evidence>
<evidence type="ECO:0000313" key="2">
    <source>
        <dbReference type="EMBL" id="MDI1230978.1"/>
    </source>
</evidence>
<dbReference type="AlphaFoldDB" id="A0AA43TLF3"/>
<keyword evidence="3" id="KW-1185">Reference proteome</keyword>
<dbReference type="EMBL" id="JAQSDF010000018">
    <property type="protein sequence ID" value="MDI1230978.1"/>
    <property type="molecule type" value="Genomic_DNA"/>
</dbReference>
<protein>
    <recommendedName>
        <fullName evidence="4">Low-complexity protein</fullName>
    </recommendedName>
</protein>
<name>A0AA43TLF3_9GAMM</name>
<proteinExistence type="predicted"/>
<evidence type="ECO:0000256" key="1">
    <source>
        <dbReference type="SAM" id="SignalP"/>
    </source>
</evidence>
<evidence type="ECO:0008006" key="4">
    <source>
        <dbReference type="Google" id="ProtNLM"/>
    </source>
</evidence>
<reference evidence="2" key="1">
    <citation type="submission" date="2023-01" db="EMBL/GenBank/DDBJ databases">
        <title>Biogeochemical cycle of methane in antarctic sediments.</title>
        <authorList>
            <person name="Roldan D.M."/>
            <person name="Menes R.J."/>
        </authorList>
    </citation>
    <scope>NUCLEOTIDE SEQUENCE [LARGE SCALE GENOMIC DNA]</scope>
    <source>
        <strain evidence="2">K-2018 MAG008</strain>
    </source>
</reference>
<gene>
    <name evidence="2" type="ORF">PSU93_07515</name>
</gene>
<feature type="signal peptide" evidence="1">
    <location>
        <begin position="1"/>
        <end position="24"/>
    </location>
</feature>
<sequence length="191" mass="18896">MKKINKTPLAAAMGVAFLSTFAVTAVNAEANPFGMTEMSAGYMQVAAADKAAEMACGAAMGGMDKPKTAEGACAGNKATTGSAKSAVKPSEASCGAMMKDGKMKPGMEAACGAMMKGKEGACGDMMKGKEGACGAQCGEGMKACDAAKTKEGACGAMMKGCGEDMKGCSEMTKGKEGACGDKIKAKDAAGK</sequence>
<comment type="caution">
    <text evidence="2">The sequence shown here is derived from an EMBL/GenBank/DDBJ whole genome shotgun (WGS) entry which is preliminary data.</text>
</comment>
<keyword evidence="1" id="KW-0732">Signal</keyword>
<feature type="chain" id="PRO_5041437052" description="Low-complexity protein" evidence="1">
    <location>
        <begin position="25"/>
        <end position="191"/>
    </location>
</feature>
<accession>A0AA43TLF3</accession>